<dbReference type="InterPro" id="IPR004636">
    <property type="entry name" value="AcOrn/SuccOrn_fam"/>
</dbReference>
<dbReference type="PIRSF" id="PIRSF000521">
    <property type="entry name" value="Transaminase_4ab_Lys_Orn"/>
    <property type="match status" value="1"/>
</dbReference>
<dbReference type="Gene3D" id="3.90.1150.10">
    <property type="entry name" value="Aspartate Aminotransferase, domain 1"/>
    <property type="match status" value="1"/>
</dbReference>
<feature type="binding site" evidence="5">
    <location>
        <begin position="224"/>
        <end position="227"/>
    </location>
    <ligand>
        <name>pyridoxal 5'-phosphate</name>
        <dbReference type="ChEBI" id="CHEBI:597326"/>
    </ligand>
</feature>
<dbReference type="GO" id="GO:0005737">
    <property type="term" value="C:cytoplasm"/>
    <property type="evidence" value="ECO:0007669"/>
    <property type="project" value="UniProtKB-SubCell"/>
</dbReference>
<comment type="cofactor">
    <cofactor evidence="5">
        <name>pyridoxal 5'-phosphate</name>
        <dbReference type="ChEBI" id="CHEBI:597326"/>
    </cofactor>
    <text evidence="5">Binds 1 pyridoxal phosphate per subunit.</text>
</comment>
<dbReference type="InterPro" id="IPR015424">
    <property type="entry name" value="PyrdxlP-dep_Trfase"/>
</dbReference>
<comment type="caution">
    <text evidence="6">The sequence shown here is derived from an EMBL/GenBank/DDBJ whole genome shotgun (WGS) entry which is preliminary data.</text>
</comment>
<comment type="subcellular location">
    <subcellularLocation>
        <location evidence="5">Cytoplasm</location>
    </subcellularLocation>
</comment>
<dbReference type="GO" id="GO:0030170">
    <property type="term" value="F:pyridoxal phosphate binding"/>
    <property type="evidence" value="ECO:0007669"/>
    <property type="project" value="InterPro"/>
</dbReference>
<evidence type="ECO:0000256" key="4">
    <source>
        <dbReference type="ARBA" id="ARBA00022898"/>
    </source>
</evidence>
<comment type="miscellaneous">
    <text evidence="5">May also have succinyldiaminopimelate aminotransferase activity, thus carrying out the corresponding step in lysine biosynthesis.</text>
</comment>
<feature type="binding site" evidence="5">
    <location>
        <begin position="107"/>
        <end position="108"/>
    </location>
    <ligand>
        <name>pyridoxal 5'-phosphate</name>
        <dbReference type="ChEBI" id="CHEBI:597326"/>
    </ligand>
</feature>
<dbReference type="RefSeq" id="WP_249314677.1">
    <property type="nucleotide sequence ID" value="NZ_JACRSR010000001.1"/>
</dbReference>
<evidence type="ECO:0000256" key="5">
    <source>
        <dbReference type="HAMAP-Rule" id="MF_01107"/>
    </source>
</evidence>
<keyword evidence="1 5" id="KW-0032">Aminotransferase</keyword>
<dbReference type="PROSITE" id="PS00600">
    <property type="entry name" value="AA_TRANSFER_CLASS_3"/>
    <property type="match status" value="1"/>
</dbReference>
<keyword evidence="5" id="KW-0963">Cytoplasm</keyword>
<dbReference type="InterPro" id="IPR015421">
    <property type="entry name" value="PyrdxlP-dep_Trfase_major"/>
</dbReference>
<evidence type="ECO:0000313" key="7">
    <source>
        <dbReference type="Proteomes" id="UP000623172"/>
    </source>
</evidence>
<dbReference type="NCBIfam" id="TIGR00707">
    <property type="entry name" value="argD"/>
    <property type="match status" value="1"/>
</dbReference>
<keyword evidence="5" id="KW-0055">Arginine biosynthesis</keyword>
<feature type="binding site" evidence="5">
    <location>
        <position position="139"/>
    </location>
    <ligand>
        <name>pyridoxal 5'-phosphate</name>
        <dbReference type="ChEBI" id="CHEBI:597326"/>
    </ligand>
</feature>
<evidence type="ECO:0000313" key="6">
    <source>
        <dbReference type="EMBL" id="MBC8530706.1"/>
    </source>
</evidence>
<feature type="modified residue" description="N6-(pyridoxal phosphate)lysine" evidence="5">
    <location>
        <position position="253"/>
    </location>
</feature>
<dbReference type="AlphaFoldDB" id="A0A926HPZ0"/>
<dbReference type="InterPro" id="IPR015422">
    <property type="entry name" value="PyrdxlP-dep_Trfase_small"/>
</dbReference>
<dbReference type="Pfam" id="PF00202">
    <property type="entry name" value="Aminotran_3"/>
    <property type="match status" value="1"/>
</dbReference>
<dbReference type="GO" id="GO:0006526">
    <property type="term" value="P:L-arginine biosynthetic process"/>
    <property type="evidence" value="ECO:0007669"/>
    <property type="project" value="UniProtKB-UniRule"/>
</dbReference>
<dbReference type="SUPFAM" id="SSF53383">
    <property type="entry name" value="PLP-dependent transferases"/>
    <property type="match status" value="1"/>
</dbReference>
<keyword evidence="4 5" id="KW-0663">Pyridoxal phosphate</keyword>
<dbReference type="InterPro" id="IPR049704">
    <property type="entry name" value="Aminotrans_3_PPA_site"/>
</dbReference>
<protein>
    <recommendedName>
        <fullName evidence="5">Acetylornithine aminotransferase</fullName>
        <shortName evidence="5">ACOAT</shortName>
        <ecNumber evidence="5">2.6.1.11</ecNumber>
    </recommendedName>
</protein>
<dbReference type="EC" id="2.6.1.11" evidence="5"/>
<dbReference type="Proteomes" id="UP000623172">
    <property type="component" value="Unassembled WGS sequence"/>
</dbReference>
<feature type="binding site" evidence="5">
    <location>
        <position position="142"/>
    </location>
    <ligand>
        <name>N(2)-acetyl-L-ornithine</name>
        <dbReference type="ChEBI" id="CHEBI:57805"/>
    </ligand>
</feature>
<proteinExistence type="inferred from homology"/>
<dbReference type="InterPro" id="IPR005814">
    <property type="entry name" value="Aminotrans_3"/>
</dbReference>
<dbReference type="PANTHER" id="PTHR11986">
    <property type="entry name" value="AMINOTRANSFERASE CLASS III"/>
    <property type="match status" value="1"/>
</dbReference>
<dbReference type="PANTHER" id="PTHR11986:SF79">
    <property type="entry name" value="ACETYLORNITHINE AMINOTRANSFERASE, MITOCHONDRIAL"/>
    <property type="match status" value="1"/>
</dbReference>
<comment type="subunit">
    <text evidence="5">Homodimer.</text>
</comment>
<dbReference type="Gene3D" id="3.40.640.10">
    <property type="entry name" value="Type I PLP-dependent aspartate aminotransferase-like (Major domain)"/>
    <property type="match status" value="1"/>
</dbReference>
<dbReference type="GO" id="GO:0042802">
    <property type="term" value="F:identical protein binding"/>
    <property type="evidence" value="ECO:0007669"/>
    <property type="project" value="TreeGrafter"/>
</dbReference>
<sequence>MNISEIIALDEQYYMNTFGKRTPAAFVKGEGSVLTDTNGKNYVDFLAGIAVNCLGYAHPALVAAIQGQAEKLLHTSSLFYIEPQAKLAAKIAKLAGGDYKVFFGNSGAEANEGCFKLARLHGKAQDPEKYGIITALNSFHGRTLATLAATGQKKYQDPFAPLPEGFAQVPYGDLEAMEKAITKKTAGVMVETIQGEGGVIEGGAEYLQGLQKLCRDRGVLFMLDEVQTGIGRTGRMFSFENYGLSPDVFSLAKGLGGGVPIGAVVAKAPVADAFTPGNHGTTFGGNFLATAAGLAVLNELCKPGFLESVREKGAYFKAGLERLANGCPAAAAVRGTGLMLGLALSSETDGRAVVAKAFEKGYIINCAGGNTLRFVPPLIIEKAEIDGLLSVLGEILKEA</sequence>
<dbReference type="GO" id="GO:0003992">
    <property type="term" value="F:N2-acetyl-L-ornithine:2-oxoglutarate 5-aminotransferase activity"/>
    <property type="evidence" value="ECO:0007669"/>
    <property type="project" value="UniProtKB-UniRule"/>
</dbReference>
<keyword evidence="3 5" id="KW-0808">Transferase</keyword>
<keyword evidence="2 5" id="KW-0028">Amino-acid biosynthesis</keyword>
<keyword evidence="7" id="KW-1185">Reference proteome</keyword>
<dbReference type="FunFam" id="3.40.640.10:FF:000004">
    <property type="entry name" value="Acetylornithine aminotransferase"/>
    <property type="match status" value="1"/>
</dbReference>
<dbReference type="InterPro" id="IPR050103">
    <property type="entry name" value="Class-III_PLP-dep_AT"/>
</dbReference>
<dbReference type="CDD" id="cd00610">
    <property type="entry name" value="OAT_like"/>
    <property type="match status" value="1"/>
</dbReference>
<comment type="pathway">
    <text evidence="5">Amino-acid biosynthesis; L-arginine biosynthesis; N(2)-acetyl-L-ornithine from L-glutamate: step 4/4.</text>
</comment>
<evidence type="ECO:0000256" key="2">
    <source>
        <dbReference type="ARBA" id="ARBA00022605"/>
    </source>
</evidence>
<gene>
    <name evidence="5" type="primary">argD</name>
    <name evidence="6" type="ORF">H8696_02470</name>
</gene>
<evidence type="ECO:0000256" key="1">
    <source>
        <dbReference type="ARBA" id="ARBA00022576"/>
    </source>
</evidence>
<name>A0A926HPZ0_9FIRM</name>
<evidence type="ECO:0000256" key="3">
    <source>
        <dbReference type="ARBA" id="ARBA00022679"/>
    </source>
</evidence>
<organism evidence="6 7">
    <name type="scientific">Gehongia tenuis</name>
    <dbReference type="NCBI Taxonomy" id="2763655"/>
    <lineage>
        <taxon>Bacteria</taxon>
        <taxon>Bacillati</taxon>
        <taxon>Bacillota</taxon>
        <taxon>Clostridia</taxon>
        <taxon>Christensenellales</taxon>
        <taxon>Christensenellaceae</taxon>
        <taxon>Gehongia</taxon>
    </lineage>
</organism>
<comment type="similarity">
    <text evidence="5">Belongs to the class-III pyridoxal-phosphate-dependent aminotransferase family. ArgD subfamily.</text>
</comment>
<reference evidence="6" key="1">
    <citation type="submission" date="2020-08" db="EMBL/GenBank/DDBJ databases">
        <title>Genome public.</title>
        <authorList>
            <person name="Liu C."/>
            <person name="Sun Q."/>
        </authorList>
    </citation>
    <scope>NUCLEOTIDE SEQUENCE</scope>
    <source>
        <strain evidence="6">NSJ-53</strain>
    </source>
</reference>
<accession>A0A926HPZ0</accession>
<feature type="binding site" evidence="5">
    <location>
        <position position="282"/>
    </location>
    <ligand>
        <name>pyridoxal 5'-phosphate</name>
        <dbReference type="ChEBI" id="CHEBI:597326"/>
    </ligand>
</feature>
<feature type="binding site" evidence="5">
    <location>
        <position position="281"/>
    </location>
    <ligand>
        <name>N(2)-acetyl-L-ornithine</name>
        <dbReference type="ChEBI" id="CHEBI:57805"/>
    </ligand>
</feature>
<comment type="catalytic activity">
    <reaction evidence="5">
        <text>N(2)-acetyl-L-ornithine + 2-oxoglutarate = N-acetyl-L-glutamate 5-semialdehyde + L-glutamate</text>
        <dbReference type="Rhea" id="RHEA:18049"/>
        <dbReference type="ChEBI" id="CHEBI:16810"/>
        <dbReference type="ChEBI" id="CHEBI:29123"/>
        <dbReference type="ChEBI" id="CHEBI:29985"/>
        <dbReference type="ChEBI" id="CHEBI:57805"/>
        <dbReference type="EC" id="2.6.1.11"/>
    </reaction>
</comment>
<dbReference type="EMBL" id="JACRSR010000001">
    <property type="protein sequence ID" value="MBC8530706.1"/>
    <property type="molecule type" value="Genomic_DNA"/>
</dbReference>
<dbReference type="NCBIfam" id="NF002325">
    <property type="entry name" value="PRK01278.1"/>
    <property type="match status" value="1"/>
</dbReference>
<dbReference type="HAMAP" id="MF_01107">
    <property type="entry name" value="ArgD_aminotrans_3"/>
    <property type="match status" value="1"/>
</dbReference>